<reference evidence="10" key="1">
    <citation type="submission" date="2016-10" db="EMBL/GenBank/DDBJ databases">
        <authorList>
            <person name="Varghese N."/>
            <person name="Submissions S."/>
        </authorList>
    </citation>
    <scope>NUCLEOTIDE SEQUENCE [LARGE SCALE GENOMIC DNA]</scope>
    <source>
        <strain evidence="10">DSM 44718</strain>
    </source>
</reference>
<comment type="cofactor">
    <cofactor evidence="2">
        <name>Mn(2+)</name>
        <dbReference type="ChEBI" id="CHEBI:29035"/>
    </cofactor>
</comment>
<dbReference type="Gene3D" id="3.40.50.10880">
    <property type="entry name" value="Uncharacterised protein PF01937, DUF89, domain 3"/>
    <property type="match status" value="1"/>
</dbReference>
<evidence type="ECO:0000313" key="10">
    <source>
        <dbReference type="Proteomes" id="UP000199632"/>
    </source>
</evidence>
<organism evidence="9 10">
    <name type="scientific">Asanoa ishikariensis</name>
    <dbReference type="NCBI Taxonomy" id="137265"/>
    <lineage>
        <taxon>Bacteria</taxon>
        <taxon>Bacillati</taxon>
        <taxon>Actinomycetota</taxon>
        <taxon>Actinomycetes</taxon>
        <taxon>Micromonosporales</taxon>
        <taxon>Micromonosporaceae</taxon>
        <taxon>Asanoa</taxon>
    </lineage>
</organism>
<dbReference type="SUPFAM" id="SSF111321">
    <property type="entry name" value="AF1104-like"/>
    <property type="match status" value="1"/>
</dbReference>
<dbReference type="GO" id="GO:0016791">
    <property type="term" value="F:phosphatase activity"/>
    <property type="evidence" value="ECO:0007669"/>
    <property type="project" value="TreeGrafter"/>
</dbReference>
<gene>
    <name evidence="9" type="ORF">SAMN05421684_4455</name>
</gene>
<evidence type="ECO:0000313" key="9">
    <source>
        <dbReference type="EMBL" id="SDZ31829.1"/>
    </source>
</evidence>
<dbReference type="InterPro" id="IPR039763">
    <property type="entry name" value="ARMT1"/>
</dbReference>
<feature type="domain" description="Damage-control phosphatase ARMT1-like metal-binding" evidence="8">
    <location>
        <begin position="22"/>
        <end position="348"/>
    </location>
</feature>
<evidence type="ECO:0000256" key="7">
    <source>
        <dbReference type="ARBA" id="ARBA00048809"/>
    </source>
</evidence>
<dbReference type="AlphaFoldDB" id="A0A1H3S3T9"/>
<dbReference type="PANTHER" id="PTHR12260:SF6">
    <property type="entry name" value="DAMAGE-CONTROL PHOSPHATASE ARMT1"/>
    <property type="match status" value="1"/>
</dbReference>
<dbReference type="Proteomes" id="UP000199632">
    <property type="component" value="Unassembled WGS sequence"/>
</dbReference>
<dbReference type="GO" id="GO:0046872">
    <property type="term" value="F:metal ion binding"/>
    <property type="evidence" value="ECO:0007669"/>
    <property type="project" value="UniProtKB-KW"/>
</dbReference>
<keyword evidence="5" id="KW-0378">Hydrolase</keyword>
<keyword evidence="6" id="KW-0464">Manganese</keyword>
<evidence type="ECO:0000259" key="8">
    <source>
        <dbReference type="Pfam" id="PF01937"/>
    </source>
</evidence>
<dbReference type="InterPro" id="IPR036075">
    <property type="entry name" value="ARMT-1-like_metal-bd_sf"/>
</dbReference>
<comment type="similarity">
    <text evidence="3">Belongs to the damage-control phosphatase family. Sugar phosphate phosphatase III subfamily.</text>
</comment>
<dbReference type="RefSeq" id="WP_090795822.1">
    <property type="nucleotide sequence ID" value="NZ_BOND01000020.1"/>
</dbReference>
<evidence type="ECO:0000256" key="1">
    <source>
        <dbReference type="ARBA" id="ARBA00001326"/>
    </source>
</evidence>
<evidence type="ECO:0000256" key="4">
    <source>
        <dbReference type="ARBA" id="ARBA00022723"/>
    </source>
</evidence>
<accession>A0A1H3S3T9</accession>
<keyword evidence="10" id="KW-1185">Reference proteome</keyword>
<proteinExistence type="inferred from homology"/>
<dbReference type="InterPro" id="IPR002791">
    <property type="entry name" value="ARMT1-like_metal-bd"/>
</dbReference>
<evidence type="ECO:0000256" key="6">
    <source>
        <dbReference type="ARBA" id="ARBA00023211"/>
    </source>
</evidence>
<dbReference type="EMBL" id="FNQB01000002">
    <property type="protein sequence ID" value="SDZ31829.1"/>
    <property type="molecule type" value="Genomic_DNA"/>
</dbReference>
<name>A0A1H3S3T9_9ACTN</name>
<dbReference type="OrthoDB" id="146189at2"/>
<comment type="catalytic activity">
    <reaction evidence="1">
        <text>beta-D-fructose 1-phosphate + H2O = D-fructose + phosphate</text>
        <dbReference type="Rhea" id="RHEA:35603"/>
        <dbReference type="ChEBI" id="CHEBI:15377"/>
        <dbReference type="ChEBI" id="CHEBI:37721"/>
        <dbReference type="ChEBI" id="CHEBI:43474"/>
        <dbReference type="ChEBI" id="CHEBI:138881"/>
    </reaction>
</comment>
<dbReference type="PANTHER" id="PTHR12260">
    <property type="entry name" value="DAMAGE-CONTROL PHOSPHATASE ARMT1"/>
    <property type="match status" value="1"/>
</dbReference>
<sequence>MRDTPQELLVGTPGRYAREVFHDRHPTLIERVAAAHPYGEAQRSALRALLEESLTGEVRGLPGDAPDWADWDAWDRGYFGRPWADAPFLWAESYFYRRILDAVDYFRAGPWQGVDPFAPMKAAELADPDLDRDFAWVADLPAAPTADGFATVVRAAVFGNRADISFRLQQPAGPGDAAAPDELLSDDTDALAAALRSPGPVCVVADNGGREIMADLVLANWLLDTGRADRVTLHVKPMPYYVSDAAASDVDDACARLGRPLDSRIAVRAHWFWCAPLDFRAMPADLGDDLRGHRVVVVKGDLNYRRLVGDRDWEPTTPFAAAAADLGVPVVALRTCKSEVVVGLDGATVARLDAAEPRWRVSGRHGLVQAR</sequence>
<protein>
    <recommendedName>
        <fullName evidence="8">Damage-control phosphatase ARMT1-like metal-binding domain-containing protein</fullName>
    </recommendedName>
</protein>
<keyword evidence="4" id="KW-0479">Metal-binding</keyword>
<evidence type="ECO:0000256" key="5">
    <source>
        <dbReference type="ARBA" id="ARBA00022801"/>
    </source>
</evidence>
<dbReference type="STRING" id="137265.SAMN05421684_4455"/>
<comment type="catalytic activity">
    <reaction evidence="7">
        <text>beta-D-fructose 6-phosphate = dihydroxyacetone + D-glyceraldehyde 3-phosphate</text>
        <dbReference type="Rhea" id="RHEA:28002"/>
        <dbReference type="ChEBI" id="CHEBI:16016"/>
        <dbReference type="ChEBI" id="CHEBI:57634"/>
        <dbReference type="ChEBI" id="CHEBI:59776"/>
    </reaction>
</comment>
<evidence type="ECO:0000256" key="2">
    <source>
        <dbReference type="ARBA" id="ARBA00001936"/>
    </source>
</evidence>
<dbReference type="Pfam" id="PF01937">
    <property type="entry name" value="ARMT1-like_dom"/>
    <property type="match status" value="1"/>
</dbReference>
<evidence type="ECO:0000256" key="3">
    <source>
        <dbReference type="ARBA" id="ARBA00009519"/>
    </source>
</evidence>
<dbReference type="GO" id="GO:0006974">
    <property type="term" value="P:DNA damage response"/>
    <property type="evidence" value="ECO:0007669"/>
    <property type="project" value="TreeGrafter"/>
</dbReference>